<dbReference type="InterPro" id="IPR049548">
    <property type="entry name" value="Sina-like_RING"/>
</dbReference>
<keyword evidence="6" id="KW-1185">Reference proteome</keyword>
<evidence type="ECO:0000256" key="3">
    <source>
        <dbReference type="ARBA" id="ARBA00022833"/>
    </source>
</evidence>
<evidence type="ECO:0000256" key="1">
    <source>
        <dbReference type="ARBA" id="ARBA00022723"/>
    </source>
</evidence>
<dbReference type="InterPro" id="IPR004162">
    <property type="entry name" value="SINA-like_animal"/>
</dbReference>
<dbReference type="Proteomes" id="UP000410492">
    <property type="component" value="Unassembled WGS sequence"/>
</dbReference>
<gene>
    <name evidence="5" type="ORF">CALMAC_LOCUS6496</name>
</gene>
<name>A0A653C6A4_CALMS</name>
<evidence type="ECO:0000313" key="5">
    <source>
        <dbReference type="EMBL" id="VEN43316.1"/>
    </source>
</evidence>
<evidence type="ECO:0000259" key="4">
    <source>
        <dbReference type="Pfam" id="PF21362"/>
    </source>
</evidence>
<proteinExistence type="predicted"/>
<dbReference type="GO" id="GO:0008270">
    <property type="term" value="F:zinc ion binding"/>
    <property type="evidence" value="ECO:0007669"/>
    <property type="project" value="UniProtKB-KW"/>
</dbReference>
<evidence type="ECO:0000256" key="2">
    <source>
        <dbReference type="ARBA" id="ARBA00022771"/>
    </source>
</evidence>
<dbReference type="Pfam" id="PF21362">
    <property type="entry name" value="Sina_RING"/>
    <property type="match status" value="1"/>
</dbReference>
<dbReference type="GO" id="GO:0005737">
    <property type="term" value="C:cytoplasm"/>
    <property type="evidence" value="ECO:0007669"/>
    <property type="project" value="TreeGrafter"/>
</dbReference>
<keyword evidence="1" id="KW-0479">Metal-binding</keyword>
<dbReference type="Gene3D" id="3.30.40.10">
    <property type="entry name" value="Zinc/RING finger domain, C3HC4 (zinc finger)"/>
    <property type="match status" value="2"/>
</dbReference>
<dbReference type="OrthoDB" id="4788989at2759"/>
<dbReference type="SUPFAM" id="SSF49599">
    <property type="entry name" value="TRAF domain-like"/>
    <property type="match status" value="1"/>
</dbReference>
<feature type="domain" description="E3 ubiquitin-protein ligase Sina-like RING finger" evidence="4">
    <location>
        <begin position="279"/>
        <end position="315"/>
    </location>
</feature>
<accession>A0A653C6A4</accession>
<evidence type="ECO:0000313" key="6">
    <source>
        <dbReference type="Proteomes" id="UP000410492"/>
    </source>
</evidence>
<dbReference type="EMBL" id="CAACVG010007035">
    <property type="protein sequence ID" value="VEN43316.1"/>
    <property type="molecule type" value="Genomic_DNA"/>
</dbReference>
<dbReference type="GO" id="GO:0043161">
    <property type="term" value="P:proteasome-mediated ubiquitin-dependent protein catabolic process"/>
    <property type="evidence" value="ECO:0007669"/>
    <property type="project" value="TreeGrafter"/>
</dbReference>
<keyword evidence="2" id="KW-0863">Zinc-finger</keyword>
<organism evidence="5 6">
    <name type="scientific">Callosobruchus maculatus</name>
    <name type="common">Southern cowpea weevil</name>
    <name type="synonym">Pulse bruchid</name>
    <dbReference type="NCBI Taxonomy" id="64391"/>
    <lineage>
        <taxon>Eukaryota</taxon>
        <taxon>Metazoa</taxon>
        <taxon>Ecdysozoa</taxon>
        <taxon>Arthropoda</taxon>
        <taxon>Hexapoda</taxon>
        <taxon>Insecta</taxon>
        <taxon>Pterygota</taxon>
        <taxon>Neoptera</taxon>
        <taxon>Endopterygota</taxon>
        <taxon>Coleoptera</taxon>
        <taxon>Polyphaga</taxon>
        <taxon>Cucujiformia</taxon>
        <taxon>Chrysomeloidea</taxon>
        <taxon>Chrysomelidae</taxon>
        <taxon>Bruchinae</taxon>
        <taxon>Bruchini</taxon>
        <taxon>Callosobruchus</taxon>
    </lineage>
</organism>
<sequence length="379" mass="43324">MNQSVDMAETPSEINFSSSQVLQIKCGECKLVCSVAPVSEQAGSFYCGRCRPEGTPNRRFEEAAKNVLFPCIFGCGFHSFSKDALEHEGYCKNRTVVCPFFNCTSTNTLQDLHQHIIGCHKEYHQETPAIYHCSLTSSSTVELNCIEVDKFVFLLFVRFNREADIVNLKYNVCFVWPQNSERSELHNMQLILEVEVLQTDTKVIKLIECKNIVNYYDRSYCTNCFIQSCDKILHQSECNLLLHDISFNVEDDSDVDISYTIEEYKKVAVCGRVPDALECPMCKDYMMTKIFLCERGHSFCHSCNERQLGRVCLLCLGKTHGIRNFAMERLAQQINVPCRNIFAGCKFVGLAANVMVHEKSCKYSVPTPNPMEVTYFDWT</sequence>
<dbReference type="GO" id="GO:0031624">
    <property type="term" value="F:ubiquitin conjugating enzyme binding"/>
    <property type="evidence" value="ECO:0007669"/>
    <property type="project" value="TreeGrafter"/>
</dbReference>
<dbReference type="PANTHER" id="PTHR45877:SF2">
    <property type="entry name" value="E3 UBIQUITIN-PROTEIN LIGASE SINA-RELATED"/>
    <property type="match status" value="1"/>
</dbReference>
<dbReference type="InterPro" id="IPR013083">
    <property type="entry name" value="Znf_RING/FYVE/PHD"/>
</dbReference>
<dbReference type="GO" id="GO:0061630">
    <property type="term" value="F:ubiquitin protein ligase activity"/>
    <property type="evidence" value="ECO:0007669"/>
    <property type="project" value="TreeGrafter"/>
</dbReference>
<keyword evidence="3" id="KW-0862">Zinc</keyword>
<dbReference type="PANTHER" id="PTHR45877">
    <property type="entry name" value="E3 UBIQUITIN-PROTEIN LIGASE SIAH2"/>
    <property type="match status" value="1"/>
</dbReference>
<protein>
    <recommendedName>
        <fullName evidence="4">E3 ubiquitin-protein ligase Sina-like RING finger domain-containing protein</fullName>
    </recommendedName>
</protein>
<reference evidence="5 6" key="1">
    <citation type="submission" date="2019-01" db="EMBL/GenBank/DDBJ databases">
        <authorList>
            <person name="Sayadi A."/>
        </authorList>
    </citation>
    <scope>NUCLEOTIDE SEQUENCE [LARGE SCALE GENOMIC DNA]</scope>
</reference>
<dbReference type="AlphaFoldDB" id="A0A653C6A4"/>